<gene>
    <name evidence="1" type="ORF">AGERDE_LOCUS3776</name>
</gene>
<dbReference type="Proteomes" id="UP000789831">
    <property type="component" value="Unassembled WGS sequence"/>
</dbReference>
<organism evidence="1 2">
    <name type="scientific">Ambispora gerdemannii</name>
    <dbReference type="NCBI Taxonomy" id="144530"/>
    <lineage>
        <taxon>Eukaryota</taxon>
        <taxon>Fungi</taxon>
        <taxon>Fungi incertae sedis</taxon>
        <taxon>Mucoromycota</taxon>
        <taxon>Glomeromycotina</taxon>
        <taxon>Glomeromycetes</taxon>
        <taxon>Archaeosporales</taxon>
        <taxon>Ambisporaceae</taxon>
        <taxon>Ambispora</taxon>
    </lineage>
</organism>
<name>A0A9N8ZFS8_9GLOM</name>
<reference evidence="1" key="1">
    <citation type="submission" date="2021-06" db="EMBL/GenBank/DDBJ databases">
        <authorList>
            <person name="Kallberg Y."/>
            <person name="Tangrot J."/>
            <person name="Rosling A."/>
        </authorList>
    </citation>
    <scope>NUCLEOTIDE SEQUENCE</scope>
    <source>
        <strain evidence="1">MT106</strain>
    </source>
</reference>
<sequence length="421" mass="48788">MEGLPHHALQDDSQTPDWNDLFVFMLPRVFYIKAIRRRQNMVDQWWHLLPISLNHENYWKMHEARNIRTQRRPRESFSKANSESKMNLPTEILDKLQKERYTTQTMIEELECCLYGKEPSTKTRFKDDLHTRGSSISDISEVSEMTKNFTFPAYDDLETTRENHMKSFTLKPAEKEDDSPLDRICDSLTKLLEEAEVALSRPVPDESIVLHRKDSVDTTWDSASTISAQSEQIMTPVDCGYNNFDAQIHSRHSSLSMPGTPGTSFMEEMFDDEPIEKPLPPPLTPEYQQSCENLENEIQHLSSPTMTTANTMNNNEGYFDYIKQDESVSSRAKLQQFINNVSTFENVLTVTGFLFGFAQIVMAIKCRSSNRLLIEQSPKVRQTGKKSMTRILKYLGVFSVGWAIGRNSDKSKQPKRRYRYF</sequence>
<evidence type="ECO:0000313" key="1">
    <source>
        <dbReference type="EMBL" id="CAG8491483.1"/>
    </source>
</evidence>
<keyword evidence="2" id="KW-1185">Reference proteome</keyword>
<comment type="caution">
    <text evidence="1">The sequence shown here is derived from an EMBL/GenBank/DDBJ whole genome shotgun (WGS) entry which is preliminary data.</text>
</comment>
<dbReference type="EMBL" id="CAJVPL010000393">
    <property type="protein sequence ID" value="CAG8491483.1"/>
    <property type="molecule type" value="Genomic_DNA"/>
</dbReference>
<evidence type="ECO:0000313" key="2">
    <source>
        <dbReference type="Proteomes" id="UP000789831"/>
    </source>
</evidence>
<accession>A0A9N8ZFS8</accession>
<protein>
    <submittedName>
        <fullName evidence="1">9046_t:CDS:1</fullName>
    </submittedName>
</protein>
<dbReference type="AlphaFoldDB" id="A0A9N8ZFS8"/>
<proteinExistence type="predicted"/>
<dbReference type="OrthoDB" id="10429960at2759"/>